<evidence type="ECO:0000256" key="1">
    <source>
        <dbReference type="ARBA" id="ARBA00022448"/>
    </source>
</evidence>
<dbReference type="PROSITE" id="PS00211">
    <property type="entry name" value="ABC_TRANSPORTER_1"/>
    <property type="match status" value="1"/>
</dbReference>
<dbReference type="AlphaFoldDB" id="T1CMW3"/>
<dbReference type="PANTHER" id="PTHR42781:SF4">
    <property type="entry name" value="SPERMIDINE_PUTRESCINE IMPORT ATP-BINDING PROTEIN POTA"/>
    <property type="match status" value="1"/>
</dbReference>
<dbReference type="Pfam" id="PF00005">
    <property type="entry name" value="ABC_tran"/>
    <property type="match status" value="1"/>
</dbReference>
<organism evidence="3">
    <name type="scientific">mine drainage metagenome</name>
    <dbReference type="NCBI Taxonomy" id="410659"/>
    <lineage>
        <taxon>unclassified sequences</taxon>
        <taxon>metagenomes</taxon>
        <taxon>ecological metagenomes</taxon>
    </lineage>
</organism>
<dbReference type="SUPFAM" id="SSF52540">
    <property type="entry name" value="P-loop containing nucleoside triphosphate hydrolases"/>
    <property type="match status" value="1"/>
</dbReference>
<protein>
    <submittedName>
        <fullName evidence="3">ABC transporter-like domain protein</fullName>
    </submittedName>
</protein>
<comment type="caution">
    <text evidence="3">The sequence shown here is derived from an EMBL/GenBank/DDBJ whole genome shotgun (WGS) entry which is preliminary data.</text>
</comment>
<reference evidence="3" key="1">
    <citation type="submission" date="2013-08" db="EMBL/GenBank/DDBJ databases">
        <authorList>
            <person name="Mendez C."/>
            <person name="Richter M."/>
            <person name="Ferrer M."/>
            <person name="Sanchez J."/>
        </authorList>
    </citation>
    <scope>NUCLEOTIDE SEQUENCE</scope>
</reference>
<dbReference type="Gene3D" id="3.40.50.300">
    <property type="entry name" value="P-loop containing nucleotide triphosphate hydrolases"/>
    <property type="match status" value="1"/>
</dbReference>
<evidence type="ECO:0000313" key="3">
    <source>
        <dbReference type="EMBL" id="EQD70295.1"/>
    </source>
</evidence>
<gene>
    <name evidence="3" type="ORF">B1B_05083</name>
</gene>
<reference evidence="3" key="2">
    <citation type="journal article" date="2014" name="ISME J.">
        <title>Microbial stratification in low pH oxic and suboxic macroscopic growths along an acid mine drainage.</title>
        <authorList>
            <person name="Mendez-Garcia C."/>
            <person name="Mesa V."/>
            <person name="Sprenger R.R."/>
            <person name="Richter M."/>
            <person name="Diez M.S."/>
            <person name="Solano J."/>
            <person name="Bargiela R."/>
            <person name="Golyshina O.V."/>
            <person name="Manteca A."/>
            <person name="Ramos J.L."/>
            <person name="Gallego J.R."/>
            <person name="Llorente I."/>
            <person name="Martins Dos Santos V.A."/>
            <person name="Jensen O.N."/>
            <person name="Pelaez A.I."/>
            <person name="Sanchez J."/>
            <person name="Ferrer M."/>
        </authorList>
    </citation>
    <scope>NUCLEOTIDE SEQUENCE</scope>
</reference>
<dbReference type="GO" id="GO:0005524">
    <property type="term" value="F:ATP binding"/>
    <property type="evidence" value="ECO:0007669"/>
    <property type="project" value="InterPro"/>
</dbReference>
<dbReference type="InterPro" id="IPR003439">
    <property type="entry name" value="ABC_transporter-like_ATP-bd"/>
</dbReference>
<proteinExistence type="predicted"/>
<dbReference type="GO" id="GO:0016887">
    <property type="term" value="F:ATP hydrolysis activity"/>
    <property type="evidence" value="ECO:0007669"/>
    <property type="project" value="InterPro"/>
</dbReference>
<dbReference type="PROSITE" id="PS50893">
    <property type="entry name" value="ABC_TRANSPORTER_2"/>
    <property type="match status" value="1"/>
</dbReference>
<dbReference type="InterPro" id="IPR027417">
    <property type="entry name" value="P-loop_NTPase"/>
</dbReference>
<name>T1CMW3_9ZZZZ</name>
<evidence type="ECO:0000259" key="2">
    <source>
        <dbReference type="PROSITE" id="PS50893"/>
    </source>
</evidence>
<accession>T1CMW3</accession>
<feature type="non-terminal residue" evidence="3">
    <location>
        <position position="1"/>
    </location>
</feature>
<dbReference type="PANTHER" id="PTHR42781">
    <property type="entry name" value="SPERMIDINE/PUTRESCINE IMPORT ATP-BINDING PROTEIN POTA"/>
    <property type="match status" value="1"/>
</dbReference>
<dbReference type="EMBL" id="AUZY01003194">
    <property type="protein sequence ID" value="EQD70295.1"/>
    <property type="molecule type" value="Genomic_DNA"/>
</dbReference>
<feature type="domain" description="ABC transporter" evidence="2">
    <location>
        <begin position="1"/>
        <end position="166"/>
    </location>
</feature>
<sequence>APAASISLDGRPLAILPPEERAVGYVPQGLGLLPHRTVLGNVVYPLEIRSRPDARARVQPLLKDLGLDGLKDRYPRTLSGGERQRVAMARALAAEPRWLLWDEPYAGLDLEARDELLDLLGSTLETPPLPTVIVAHEPAVAFSLGRQFLLLQAGRQRFQGSLEELR</sequence>
<feature type="non-terminal residue" evidence="3">
    <location>
        <position position="166"/>
    </location>
</feature>
<dbReference type="InterPro" id="IPR050093">
    <property type="entry name" value="ABC_SmlMolc_Importer"/>
</dbReference>
<keyword evidence="1" id="KW-0813">Transport</keyword>
<dbReference type="InterPro" id="IPR017871">
    <property type="entry name" value="ABC_transporter-like_CS"/>
</dbReference>